<dbReference type="OrthoDB" id="5243015at2"/>
<evidence type="ECO:0000313" key="3">
    <source>
        <dbReference type="Proteomes" id="UP000179627"/>
    </source>
</evidence>
<dbReference type="InterPro" id="IPR005031">
    <property type="entry name" value="COQ10_START"/>
</dbReference>
<gene>
    <name evidence="2" type="ORF">CC117_20225</name>
</gene>
<dbReference type="InterPro" id="IPR023393">
    <property type="entry name" value="START-like_dom_sf"/>
</dbReference>
<keyword evidence="3" id="KW-1185">Reference proteome</keyword>
<evidence type="ECO:0000259" key="1">
    <source>
        <dbReference type="Pfam" id="PF03364"/>
    </source>
</evidence>
<dbReference type="Pfam" id="PF03364">
    <property type="entry name" value="Polyketide_cyc"/>
    <property type="match status" value="1"/>
</dbReference>
<sequence>MVDHAQSSIVIDARPAVVMGTIADLAAYPTWVGQIEEAEILEVGPDGRPHQARFRINAVIMKDEFVNEYTWKGDEQVSWTLVSGQAMSAQDGSYLLRDLGDGRTEVTYELTVELKVKIPALLRRKVQGGIVDAALKDLKKHVEKLVES</sequence>
<organism evidence="2 3">
    <name type="scientific">Parafrankia colletiae</name>
    <dbReference type="NCBI Taxonomy" id="573497"/>
    <lineage>
        <taxon>Bacteria</taxon>
        <taxon>Bacillati</taxon>
        <taxon>Actinomycetota</taxon>
        <taxon>Actinomycetes</taxon>
        <taxon>Frankiales</taxon>
        <taxon>Frankiaceae</taxon>
        <taxon>Parafrankia</taxon>
    </lineage>
</organism>
<dbReference type="CDD" id="cd07819">
    <property type="entry name" value="SRPBCC_2"/>
    <property type="match status" value="1"/>
</dbReference>
<dbReference type="Gene3D" id="3.30.530.20">
    <property type="match status" value="1"/>
</dbReference>
<dbReference type="RefSeq" id="WP_071085800.1">
    <property type="nucleotide sequence ID" value="NZ_MBLM01000123.1"/>
</dbReference>
<protein>
    <submittedName>
        <fullName evidence="2">Cyclase</fullName>
    </submittedName>
</protein>
<feature type="domain" description="Coenzyme Q-binding protein COQ10 START" evidence="1">
    <location>
        <begin position="11"/>
        <end position="138"/>
    </location>
</feature>
<reference evidence="3" key="1">
    <citation type="submission" date="2016-07" db="EMBL/GenBank/DDBJ databases">
        <title>Sequence Frankia sp. strain CcI1.17.</title>
        <authorList>
            <person name="Ghodhbane-Gtari F."/>
            <person name="Swanson E."/>
            <person name="Gueddou A."/>
            <person name="Morris K."/>
            <person name="Hezbri K."/>
            <person name="Ktari A."/>
            <person name="Nouioui I."/>
            <person name="Abebe-Akele F."/>
            <person name="Simpson S."/>
            <person name="Thomas K."/>
            <person name="Gtari M."/>
            <person name="Tisa L.S."/>
            <person name="Hurst S."/>
        </authorList>
    </citation>
    <scope>NUCLEOTIDE SEQUENCE [LARGE SCALE GENOMIC DNA]</scope>
    <source>
        <strain evidence="3">Cc1.17</strain>
    </source>
</reference>
<accession>A0A1S1QPB6</accession>
<dbReference type="EMBL" id="MBLM01000123">
    <property type="protein sequence ID" value="OHV35105.1"/>
    <property type="molecule type" value="Genomic_DNA"/>
</dbReference>
<dbReference type="AlphaFoldDB" id="A0A1S1QPB6"/>
<dbReference type="SUPFAM" id="SSF55961">
    <property type="entry name" value="Bet v1-like"/>
    <property type="match status" value="1"/>
</dbReference>
<proteinExistence type="predicted"/>
<dbReference type="PANTHER" id="PTHR39683">
    <property type="entry name" value="CONSERVED PROTEIN TB16.3"/>
    <property type="match status" value="1"/>
</dbReference>
<comment type="caution">
    <text evidence="2">The sequence shown here is derived from an EMBL/GenBank/DDBJ whole genome shotgun (WGS) entry which is preliminary data.</text>
</comment>
<dbReference type="PANTHER" id="PTHR39683:SF4">
    <property type="entry name" value="COENZYME Q-BINDING PROTEIN COQ10 START DOMAIN-CONTAINING PROTEIN"/>
    <property type="match status" value="1"/>
</dbReference>
<name>A0A1S1QPB6_9ACTN</name>
<dbReference type="Proteomes" id="UP000179627">
    <property type="component" value="Unassembled WGS sequence"/>
</dbReference>
<evidence type="ECO:0000313" key="2">
    <source>
        <dbReference type="EMBL" id="OHV35105.1"/>
    </source>
</evidence>